<accession>A0A6S6VXX2</accession>
<evidence type="ECO:0000313" key="1">
    <source>
        <dbReference type="EMBL" id="CAE7025297.1"/>
    </source>
</evidence>
<protein>
    <submittedName>
        <fullName evidence="1">Uncharacterized protein</fullName>
    </submittedName>
</protein>
<gene>
    <name evidence="1" type="ORF">PTTW11_03891</name>
</gene>
<dbReference type="EMBL" id="HG992979">
    <property type="protein sequence ID" value="CAE7025297.1"/>
    <property type="molecule type" value="Genomic_DNA"/>
</dbReference>
<evidence type="ECO:0000313" key="2">
    <source>
        <dbReference type="Proteomes" id="UP000472372"/>
    </source>
</evidence>
<dbReference type="Gene3D" id="3.90.280.10">
    <property type="entry name" value="PEBP-like"/>
    <property type="match status" value="1"/>
</dbReference>
<dbReference type="InterPro" id="IPR036610">
    <property type="entry name" value="PEBP-like_sf"/>
</dbReference>
<dbReference type="InterPro" id="IPR035810">
    <property type="entry name" value="PEBP_euk"/>
</dbReference>
<organism evidence="1 2">
    <name type="scientific">Pyrenophora teres f. teres</name>
    <dbReference type="NCBI Taxonomy" id="97479"/>
    <lineage>
        <taxon>Eukaryota</taxon>
        <taxon>Fungi</taxon>
        <taxon>Dikarya</taxon>
        <taxon>Ascomycota</taxon>
        <taxon>Pezizomycotina</taxon>
        <taxon>Dothideomycetes</taxon>
        <taxon>Pleosporomycetidae</taxon>
        <taxon>Pleosporales</taxon>
        <taxon>Pleosporineae</taxon>
        <taxon>Pleosporaceae</taxon>
        <taxon>Pyrenophora</taxon>
    </lineage>
</organism>
<name>A0A6S6VXX2_9PLEO</name>
<dbReference type="SUPFAM" id="SSF49777">
    <property type="entry name" value="PEBP-like"/>
    <property type="match status" value="1"/>
</dbReference>
<dbReference type="AlphaFoldDB" id="A0A6S6VXX2"/>
<reference evidence="1" key="1">
    <citation type="submission" date="2021-02" db="EMBL/GenBank/DDBJ databases">
        <authorList>
            <person name="Syme A R."/>
            <person name="Syme A R."/>
            <person name="Moolhuijzen P."/>
        </authorList>
    </citation>
    <scope>NUCLEOTIDE SEQUENCE</scope>
    <source>
        <strain evidence="1">W1-1</strain>
    </source>
</reference>
<dbReference type="CDD" id="cd00866">
    <property type="entry name" value="PEBP_euk"/>
    <property type="match status" value="1"/>
</dbReference>
<dbReference type="Proteomes" id="UP000472372">
    <property type="component" value="Chromosome 3"/>
</dbReference>
<sequence>MASRHLQQVTFFLAIAAFAAGQKASIMPADLQVGFSSDKVQVSFTDEAINGFQDGTVFTEQEVAKEPTFALGDSNGISPETLYTIIMVDTTCEDARTLHFAQANFKNNFDVTNIASETEAALPYIAPGSLGETGDGRQYSFMMYEHRGRKEITELQLPAEGEAFDVKVFQAENGLPDAMAGVAMVVDLEGEVNCGASPVALNATAEAGAVNSTLAANSTEVANSTVVPSVIESVAEAETAKASVADLADILLSSGGLRAISLLSQTRVPIEKKDTGHDHDHDHDHDHKSAATGNLHLQNWTMASLIAIIGLLMW</sequence>
<proteinExistence type="predicted"/>